<reference evidence="6 7" key="1">
    <citation type="submission" date="2019-09" db="EMBL/GenBank/DDBJ databases">
        <title>Draft genome of the ectomycorrhizal ascomycete Sphaerosporella brunnea.</title>
        <authorList>
            <consortium name="DOE Joint Genome Institute"/>
            <person name="Benucci G.M."/>
            <person name="Marozzi G."/>
            <person name="Antonielli L."/>
            <person name="Sanchez S."/>
            <person name="Marco P."/>
            <person name="Wang X."/>
            <person name="Falini L.B."/>
            <person name="Barry K."/>
            <person name="Haridas S."/>
            <person name="Lipzen A."/>
            <person name="Labutti K."/>
            <person name="Grigoriev I.V."/>
            <person name="Murat C."/>
            <person name="Martin F."/>
            <person name="Albertini E."/>
            <person name="Donnini D."/>
            <person name="Bonito G."/>
        </authorList>
    </citation>
    <scope>NUCLEOTIDE SEQUENCE [LARGE SCALE GENOMIC DNA]</scope>
    <source>
        <strain evidence="6 7">Sb_GMNB300</strain>
    </source>
</reference>
<gene>
    <name evidence="6" type="ORF">FN846DRAFT_913688</name>
</gene>
<keyword evidence="7" id="KW-1185">Reference proteome</keyword>
<protein>
    <submittedName>
        <fullName evidence="6">Pectin lyase fold/virulence factor</fullName>
    </submittedName>
</protein>
<keyword evidence="4" id="KW-0119">Carbohydrate metabolism</keyword>
<dbReference type="InterPro" id="IPR011050">
    <property type="entry name" value="Pectin_lyase_fold/virulence"/>
</dbReference>
<proteinExistence type="inferred from homology"/>
<dbReference type="SMART" id="SM00656">
    <property type="entry name" value="Amb_all"/>
    <property type="match status" value="1"/>
</dbReference>
<dbReference type="GO" id="GO:0005576">
    <property type="term" value="C:extracellular region"/>
    <property type="evidence" value="ECO:0007669"/>
    <property type="project" value="UniProtKB-SubCell"/>
</dbReference>
<comment type="subcellular location">
    <subcellularLocation>
        <location evidence="4">Secreted</location>
    </subcellularLocation>
</comment>
<dbReference type="InParanoid" id="A0A5J5EFJ2"/>
<keyword evidence="2" id="KW-0732">Signal</keyword>
<dbReference type="PANTHER" id="PTHR31683:SF18">
    <property type="entry name" value="PECTATE LYASE 21-RELATED"/>
    <property type="match status" value="1"/>
</dbReference>
<evidence type="ECO:0000313" key="6">
    <source>
        <dbReference type="EMBL" id="KAA8893759.1"/>
    </source>
</evidence>
<evidence type="ECO:0000313" key="7">
    <source>
        <dbReference type="Proteomes" id="UP000326924"/>
    </source>
</evidence>
<dbReference type="InterPro" id="IPR012334">
    <property type="entry name" value="Pectin_lyas_fold"/>
</dbReference>
<comment type="similarity">
    <text evidence="1 4">Belongs to the polysaccharide lyase 1 family.</text>
</comment>
<comment type="caution">
    <text evidence="6">The sequence shown here is derived from an EMBL/GenBank/DDBJ whole genome shotgun (WGS) entry which is preliminary data.</text>
</comment>
<keyword evidence="3 4" id="KW-0456">Lyase</keyword>
<organism evidence="6 7">
    <name type="scientific">Sphaerosporella brunnea</name>
    <dbReference type="NCBI Taxonomy" id="1250544"/>
    <lineage>
        <taxon>Eukaryota</taxon>
        <taxon>Fungi</taxon>
        <taxon>Dikarya</taxon>
        <taxon>Ascomycota</taxon>
        <taxon>Pezizomycotina</taxon>
        <taxon>Pezizomycetes</taxon>
        <taxon>Pezizales</taxon>
        <taxon>Pyronemataceae</taxon>
        <taxon>Sphaerosporella</taxon>
    </lineage>
</organism>
<dbReference type="EMBL" id="VXIS01000405">
    <property type="protein sequence ID" value="KAA8893759.1"/>
    <property type="molecule type" value="Genomic_DNA"/>
</dbReference>
<keyword evidence="4" id="KW-0624">Polysaccharide degradation</keyword>
<dbReference type="Proteomes" id="UP000326924">
    <property type="component" value="Unassembled WGS sequence"/>
</dbReference>
<dbReference type="AlphaFoldDB" id="A0A5J5EFJ2"/>
<keyword evidence="4" id="KW-0964">Secreted</keyword>
<dbReference type="Gene3D" id="2.160.20.10">
    <property type="entry name" value="Single-stranded right-handed beta-helix, Pectin lyase-like"/>
    <property type="match status" value="1"/>
</dbReference>
<dbReference type="PANTHER" id="PTHR31683">
    <property type="entry name" value="PECTATE LYASE 18-RELATED"/>
    <property type="match status" value="1"/>
</dbReference>
<dbReference type="Pfam" id="PF00544">
    <property type="entry name" value="Pectate_lyase_4"/>
    <property type="match status" value="1"/>
</dbReference>
<dbReference type="GO" id="GO:0030570">
    <property type="term" value="F:pectate lyase activity"/>
    <property type="evidence" value="ECO:0007669"/>
    <property type="project" value="InterPro"/>
</dbReference>
<dbReference type="InterPro" id="IPR045032">
    <property type="entry name" value="PEL"/>
</dbReference>
<dbReference type="GO" id="GO:0000272">
    <property type="term" value="P:polysaccharide catabolic process"/>
    <property type="evidence" value="ECO:0007669"/>
    <property type="project" value="UniProtKB-KW"/>
</dbReference>
<name>A0A5J5EFJ2_9PEZI</name>
<evidence type="ECO:0000256" key="2">
    <source>
        <dbReference type="ARBA" id="ARBA00022729"/>
    </source>
</evidence>
<evidence type="ECO:0000256" key="3">
    <source>
        <dbReference type="ARBA" id="ARBA00023239"/>
    </source>
</evidence>
<feature type="domain" description="Pectate lyase" evidence="5">
    <location>
        <begin position="2"/>
        <end position="210"/>
    </location>
</feature>
<evidence type="ECO:0000256" key="4">
    <source>
        <dbReference type="RuleBase" id="RU361173"/>
    </source>
</evidence>
<dbReference type="SUPFAM" id="SSF51126">
    <property type="entry name" value="Pectin lyase-like"/>
    <property type="match status" value="1"/>
</dbReference>
<evidence type="ECO:0000259" key="5">
    <source>
        <dbReference type="SMART" id="SM00656"/>
    </source>
</evidence>
<sequence>MVTSLDALVSATADDTARIVYISGTVSGDAVVKVGSNKSILGKDSSASLEGVGLRILKKSNVIIRNIQISKVLGKTCWNFWTGGTASNYAWVDHVDLSFDRDHDKDYFDGLLDITHGSDYVAVSFSHLHDHWKCSLVGHSDSSTVEDTGNLTVTYSHNYFENINSRAPSYRFGTGHIFNNYFESVSDGINTRDGAQLLVENNVFEDVKKPLYSTDDGYAVASGNAGNILTPG</sequence>
<dbReference type="OrthoDB" id="1637350at2759"/>
<evidence type="ECO:0000256" key="1">
    <source>
        <dbReference type="ARBA" id="ARBA00010980"/>
    </source>
</evidence>
<dbReference type="InterPro" id="IPR002022">
    <property type="entry name" value="Pec_lyase"/>
</dbReference>
<accession>A0A5J5EFJ2</accession>